<proteinExistence type="predicted"/>
<feature type="chain" id="PRO_5005212351" description="Tenascin-X" evidence="1">
    <location>
        <begin position="19"/>
        <end position="161"/>
    </location>
</feature>
<dbReference type="KEGG" id="mym:A176_006130"/>
<dbReference type="PROSITE" id="PS51257">
    <property type="entry name" value="PROKAR_LIPOPROTEIN"/>
    <property type="match status" value="1"/>
</dbReference>
<keyword evidence="1" id="KW-0732">Signal</keyword>
<dbReference type="EMBL" id="CP012109">
    <property type="protein sequence ID" value="AKQ69218.1"/>
    <property type="molecule type" value="Genomic_DNA"/>
</dbReference>
<dbReference type="OrthoDB" id="5382705at2"/>
<dbReference type="RefSeq" id="WP_002635604.1">
    <property type="nucleotide sequence ID" value="NZ_CP012109.1"/>
</dbReference>
<protein>
    <recommendedName>
        <fullName evidence="4">Tenascin-X</fullName>
    </recommendedName>
</protein>
<accession>A0A0H4X5Q9</accession>
<name>A0A0H4X5Q9_9BACT</name>
<dbReference type="AlphaFoldDB" id="A0A0H4X5Q9"/>
<dbReference type="PATRIC" id="fig|1297742.4.peg.6221"/>
<sequence>MKTQLMAVMAALSLGLFAACGPVETESEPLAQDEAAMVECPCGGVGPWNCNPCAFICGDGFCDSANGESIHTCAEDCAPLPYCGDGFCNGGENHVTCSFDCAPPGAYCGDGICNGNETLQTCLDDCKYLTCGNGICEFHEFGWCTDCPICTGPGCPQVPQH</sequence>
<gene>
    <name evidence="2" type="ORF">A176_006130</name>
</gene>
<keyword evidence="3" id="KW-1185">Reference proteome</keyword>
<feature type="signal peptide" evidence="1">
    <location>
        <begin position="1"/>
        <end position="18"/>
    </location>
</feature>
<evidence type="ECO:0008006" key="4">
    <source>
        <dbReference type="Google" id="ProtNLM"/>
    </source>
</evidence>
<evidence type="ECO:0000256" key="1">
    <source>
        <dbReference type="SAM" id="SignalP"/>
    </source>
</evidence>
<evidence type="ECO:0000313" key="2">
    <source>
        <dbReference type="EMBL" id="AKQ69218.1"/>
    </source>
</evidence>
<evidence type="ECO:0000313" key="3">
    <source>
        <dbReference type="Proteomes" id="UP000009026"/>
    </source>
</evidence>
<reference evidence="2 3" key="1">
    <citation type="journal article" date="2016" name="PLoS ONE">
        <title>Complete Genome Sequence and Comparative Genomics of a Novel Myxobacterium Myxococcus hansupus.</title>
        <authorList>
            <person name="Sharma G."/>
            <person name="Narwani T."/>
            <person name="Subramanian S."/>
        </authorList>
    </citation>
    <scope>NUCLEOTIDE SEQUENCE [LARGE SCALE GENOMIC DNA]</scope>
    <source>
        <strain evidence="3">mixupus</strain>
    </source>
</reference>
<organism evidence="2 3">
    <name type="scientific">Pseudomyxococcus hansupus</name>
    <dbReference type="NCBI Taxonomy" id="1297742"/>
    <lineage>
        <taxon>Bacteria</taxon>
        <taxon>Pseudomonadati</taxon>
        <taxon>Myxococcota</taxon>
        <taxon>Myxococcia</taxon>
        <taxon>Myxococcales</taxon>
        <taxon>Cystobacterineae</taxon>
        <taxon>Myxococcaceae</taxon>
        <taxon>Pseudomyxococcus</taxon>
    </lineage>
</organism>
<dbReference type="Proteomes" id="UP000009026">
    <property type="component" value="Chromosome"/>
</dbReference>